<dbReference type="OrthoDB" id="206339at2759"/>
<sequence>MDNIEAAIPMLSPSTNISSQEFQSLLTSWYEEKGILSQLRAQLRFKMINVLKNTAIGRDITKKTSQTSISLSKQAINLIVAEFLMKNNFDYSLSIFNTEAGLSSMYIDNLVNESGKQSLHFDKENIVNILELIGINKTTYLCEDILNIYYDNDENIPLLSCLINMLSIPIEPNEEPPDLKPKTYIDLRHETDFIREVGTVLLDSHISIDKVICVIEIIKNLHNKEIKRLEDNCTKTVEKLKNVLSTKDKQIEHMEKKKRMAEIKLLKIIGDYNSLKHHMKNVIKDRLLKEQEIKNLKNKSKTDDSKPEKNSDICCNLDHCDNTCKENKQMLIQLQSDNQELYKKNAEQKEEITDLQKKYNELLHDFHFLQKKVSLLNLKVNEDRPVSHLNLNTKEIDIKYPNKEHSYKQMEITDSSDSITEEVIRQAWLRLEQLEKESKEIEEQYKL</sequence>
<dbReference type="GO" id="GO:0060287">
    <property type="term" value="P:epithelial cilium movement involved in determination of left/right asymmetry"/>
    <property type="evidence" value="ECO:0007669"/>
    <property type="project" value="TreeGrafter"/>
</dbReference>
<evidence type="ECO:0000256" key="1">
    <source>
        <dbReference type="SAM" id="Coils"/>
    </source>
</evidence>
<feature type="coiled-coil region" evidence="1">
    <location>
        <begin position="219"/>
        <end position="299"/>
    </location>
</feature>
<gene>
    <name evidence="2" type="ORF">PSYICH_LOCUS5186</name>
</gene>
<proteinExistence type="predicted"/>
<keyword evidence="1" id="KW-0175">Coiled coil</keyword>
<dbReference type="Pfam" id="PF16045">
    <property type="entry name" value="LisH_2"/>
    <property type="match status" value="1"/>
</dbReference>
<dbReference type="AlphaFoldDB" id="A0A9P0CS63"/>
<evidence type="ECO:0000313" key="3">
    <source>
        <dbReference type="Proteomes" id="UP001153636"/>
    </source>
</evidence>
<name>A0A9P0CS63_9CUCU</name>
<reference evidence="2" key="1">
    <citation type="submission" date="2022-01" db="EMBL/GenBank/DDBJ databases">
        <authorList>
            <person name="King R."/>
        </authorList>
    </citation>
    <scope>NUCLEOTIDE SEQUENCE</scope>
</reference>
<evidence type="ECO:0000313" key="2">
    <source>
        <dbReference type="EMBL" id="CAH1104124.1"/>
    </source>
</evidence>
<evidence type="ECO:0008006" key="4">
    <source>
        <dbReference type="Google" id="ProtNLM"/>
    </source>
</evidence>
<dbReference type="PANTHER" id="PTHR39063:SF1">
    <property type="entry name" value="OFD1 CENTRIOLE AND CENTRIOLAR SATELLITE PROTEIN"/>
    <property type="match status" value="1"/>
</dbReference>
<dbReference type="GO" id="GO:0005576">
    <property type="term" value="C:extracellular region"/>
    <property type="evidence" value="ECO:0007669"/>
    <property type="project" value="GOC"/>
</dbReference>
<dbReference type="GO" id="GO:0036064">
    <property type="term" value="C:ciliary basal body"/>
    <property type="evidence" value="ECO:0007669"/>
    <property type="project" value="TreeGrafter"/>
</dbReference>
<dbReference type="InterPro" id="IPR055289">
    <property type="entry name" value="OFD1"/>
</dbReference>
<accession>A0A9P0CS63</accession>
<dbReference type="PROSITE" id="PS50896">
    <property type="entry name" value="LISH"/>
    <property type="match status" value="1"/>
</dbReference>
<dbReference type="EMBL" id="OV651828">
    <property type="protein sequence ID" value="CAH1104124.1"/>
    <property type="molecule type" value="Genomic_DNA"/>
</dbReference>
<protein>
    <recommendedName>
        <fullName evidence="4">LisH domain-containing protein</fullName>
    </recommendedName>
</protein>
<dbReference type="InterPro" id="IPR006594">
    <property type="entry name" value="LisH"/>
</dbReference>
<keyword evidence="3" id="KW-1185">Reference proteome</keyword>
<organism evidence="2 3">
    <name type="scientific">Psylliodes chrysocephalus</name>
    <dbReference type="NCBI Taxonomy" id="3402493"/>
    <lineage>
        <taxon>Eukaryota</taxon>
        <taxon>Metazoa</taxon>
        <taxon>Ecdysozoa</taxon>
        <taxon>Arthropoda</taxon>
        <taxon>Hexapoda</taxon>
        <taxon>Insecta</taxon>
        <taxon>Pterygota</taxon>
        <taxon>Neoptera</taxon>
        <taxon>Endopterygota</taxon>
        <taxon>Coleoptera</taxon>
        <taxon>Polyphaga</taxon>
        <taxon>Cucujiformia</taxon>
        <taxon>Chrysomeloidea</taxon>
        <taxon>Chrysomelidae</taxon>
        <taxon>Galerucinae</taxon>
        <taxon>Alticini</taxon>
        <taxon>Psylliodes</taxon>
    </lineage>
</organism>
<dbReference type="PANTHER" id="PTHR39063">
    <property type="entry name" value="ORAL-FACIAL-DIGITAL SYNDROME 1 PROTEIN HOMOLOG"/>
    <property type="match status" value="1"/>
</dbReference>
<feature type="coiled-coil region" evidence="1">
    <location>
        <begin position="331"/>
        <end position="372"/>
    </location>
</feature>
<dbReference type="Proteomes" id="UP001153636">
    <property type="component" value="Chromosome 16"/>
</dbReference>